<dbReference type="GO" id="GO:0007094">
    <property type="term" value="P:mitotic spindle assembly checkpoint signaling"/>
    <property type="evidence" value="ECO:0000318"/>
    <property type="project" value="GO_Central"/>
</dbReference>
<dbReference type="GeneTree" id="ENSGT00390000017639"/>
<reference evidence="2 3" key="1">
    <citation type="journal article" date="2007" name="Nature">
        <title>Genome of the marsupial Monodelphis domestica reveals innovation in non-coding sequences.</title>
        <authorList>
            <person name="Mikkelsen T.S."/>
            <person name="Wakefield M.J."/>
            <person name="Aken B."/>
            <person name="Amemiya C.T."/>
            <person name="Chang J.L."/>
            <person name="Duke S."/>
            <person name="Garber M."/>
            <person name="Gentles A.J."/>
            <person name="Goodstadt L."/>
            <person name="Heger A."/>
            <person name="Jurka J."/>
            <person name="Kamal M."/>
            <person name="Mauceli E."/>
            <person name="Searle S.M."/>
            <person name="Sharpe T."/>
            <person name="Baker M.L."/>
            <person name="Batzer M.A."/>
            <person name="Benos P.V."/>
            <person name="Belov K."/>
            <person name="Clamp M."/>
            <person name="Cook A."/>
            <person name="Cuff J."/>
            <person name="Das R."/>
            <person name="Davidow L."/>
            <person name="Deakin J.E."/>
            <person name="Fazzari M.J."/>
            <person name="Glass J.L."/>
            <person name="Grabherr M."/>
            <person name="Greally J.M."/>
            <person name="Gu W."/>
            <person name="Hore T.A."/>
            <person name="Huttley G.A."/>
            <person name="Kleber M."/>
            <person name="Jirtle R.L."/>
            <person name="Koina E."/>
            <person name="Lee J.T."/>
            <person name="Mahony S."/>
            <person name="Marra M.A."/>
            <person name="Miller R.D."/>
            <person name="Nicholls R.D."/>
            <person name="Oda M."/>
            <person name="Papenfuss A.T."/>
            <person name="Parra Z.E."/>
            <person name="Pollock D.D."/>
            <person name="Ray D.A."/>
            <person name="Schein J.E."/>
            <person name="Speed T.P."/>
            <person name="Thompson K."/>
            <person name="VandeBerg J.L."/>
            <person name="Wade C.M."/>
            <person name="Walker J.A."/>
            <person name="Waters P.D."/>
            <person name="Webber C."/>
            <person name="Weidman J.R."/>
            <person name="Xie X."/>
            <person name="Zody M.C."/>
            <person name="Baldwin J."/>
            <person name="Abdouelleil A."/>
            <person name="Abdulkadir J."/>
            <person name="Abebe A."/>
            <person name="Abera B."/>
            <person name="Abreu J."/>
            <person name="Acer S.C."/>
            <person name="Aftuck L."/>
            <person name="Alexander A."/>
            <person name="An P."/>
            <person name="Anderson E."/>
            <person name="Anderson S."/>
            <person name="Arachi H."/>
            <person name="Azer M."/>
            <person name="Bachantsang P."/>
            <person name="Barry A."/>
            <person name="Bayul T."/>
            <person name="Berlin A."/>
            <person name="Bessette D."/>
            <person name="Bloom T."/>
            <person name="Bloom T."/>
            <person name="Boguslavskiy L."/>
            <person name="Bonnet C."/>
            <person name="Boukhgalter B."/>
            <person name="Bourzgui I."/>
            <person name="Brown A."/>
            <person name="Cahill P."/>
            <person name="Channer S."/>
            <person name="Cheshatsang Y."/>
            <person name="Chuda L."/>
            <person name="Citroen M."/>
            <person name="Collymore A."/>
            <person name="Cooke P."/>
            <person name="Costello M."/>
            <person name="D'Aco K."/>
            <person name="Daza R."/>
            <person name="De Haan G."/>
            <person name="DeGray S."/>
            <person name="DeMaso C."/>
            <person name="Dhargay N."/>
            <person name="Dooley K."/>
            <person name="Dooley E."/>
            <person name="Doricent M."/>
            <person name="Dorje P."/>
            <person name="Dorjee K."/>
            <person name="Dupes A."/>
            <person name="Elong R."/>
            <person name="Falk J."/>
            <person name="Farina A."/>
            <person name="Faro S."/>
            <person name="Ferguson D."/>
            <person name="Fisher S."/>
            <person name="Foley C.D."/>
            <person name="Franke A."/>
            <person name="Friedrich D."/>
            <person name="Gadbois L."/>
            <person name="Gearin G."/>
            <person name="Gearin C.R."/>
            <person name="Giannoukos G."/>
            <person name="Goode T."/>
            <person name="Graham J."/>
            <person name="Grandbois E."/>
            <person name="Grewal S."/>
            <person name="Gyaltsen K."/>
            <person name="Hafez N."/>
            <person name="Hagos B."/>
            <person name="Hall J."/>
            <person name="Henson C."/>
            <person name="Hollinger A."/>
            <person name="Honan T."/>
            <person name="Huard M.D."/>
            <person name="Hughes L."/>
            <person name="Hurhula B."/>
            <person name="Husby M.E."/>
            <person name="Kamat A."/>
            <person name="Kanga B."/>
            <person name="Kashin S."/>
            <person name="Khazanovich D."/>
            <person name="Kisner P."/>
            <person name="Lance K."/>
            <person name="Lara M."/>
            <person name="Lee W."/>
            <person name="Lennon N."/>
            <person name="Letendre F."/>
            <person name="LeVine R."/>
            <person name="Lipovsky A."/>
            <person name="Liu X."/>
            <person name="Liu J."/>
            <person name="Liu S."/>
            <person name="Lokyitsang T."/>
            <person name="Lokyitsang Y."/>
            <person name="Lubonja R."/>
            <person name="Lui A."/>
            <person name="MacDonald P."/>
            <person name="Magnisalis V."/>
            <person name="Maru K."/>
            <person name="Matthews C."/>
            <person name="McCusker W."/>
            <person name="McDonough S."/>
            <person name="Mehta T."/>
            <person name="Meldrim J."/>
            <person name="Meneus L."/>
            <person name="Mihai O."/>
            <person name="Mihalev A."/>
            <person name="Mihova T."/>
            <person name="Mittelman R."/>
            <person name="Mlenga V."/>
            <person name="Montmayeur A."/>
            <person name="Mulrain L."/>
            <person name="Navidi A."/>
            <person name="Naylor J."/>
            <person name="Negash T."/>
            <person name="Nguyen T."/>
            <person name="Nguyen N."/>
            <person name="Nicol R."/>
            <person name="Norbu C."/>
            <person name="Norbu N."/>
            <person name="Novod N."/>
            <person name="O'Neill B."/>
            <person name="Osman S."/>
            <person name="Markiewicz E."/>
            <person name="Oyono O.L."/>
            <person name="Patti C."/>
            <person name="Phunkhang P."/>
            <person name="Pierre F."/>
            <person name="Priest M."/>
            <person name="Raghuraman S."/>
            <person name="Rege F."/>
            <person name="Reyes R."/>
            <person name="Rise C."/>
            <person name="Rogov P."/>
            <person name="Ross K."/>
            <person name="Ryan E."/>
            <person name="Settipalli S."/>
            <person name="Shea T."/>
            <person name="Sherpa N."/>
            <person name="Shi L."/>
            <person name="Shih D."/>
            <person name="Sparrow T."/>
            <person name="Spaulding J."/>
            <person name="Stalker J."/>
            <person name="Stange-Thomann N."/>
            <person name="Stavropoulos S."/>
            <person name="Stone C."/>
            <person name="Strader C."/>
            <person name="Tesfaye S."/>
            <person name="Thomson T."/>
            <person name="Thoulutsang Y."/>
            <person name="Thoulutsang D."/>
            <person name="Topham K."/>
            <person name="Topping I."/>
            <person name="Tsamla T."/>
            <person name="Vassiliev H."/>
            <person name="Vo A."/>
            <person name="Wangchuk T."/>
            <person name="Wangdi T."/>
            <person name="Weiand M."/>
            <person name="Wilkinson J."/>
            <person name="Wilson A."/>
            <person name="Yadav S."/>
            <person name="Young G."/>
            <person name="Yu Q."/>
            <person name="Zembek L."/>
            <person name="Zhong D."/>
            <person name="Zimmer A."/>
            <person name="Zwirko Z."/>
            <person name="Jaffe D.B."/>
            <person name="Alvarez P."/>
            <person name="Brockman W."/>
            <person name="Butler J."/>
            <person name="Chin C."/>
            <person name="Gnerre S."/>
            <person name="MacCallum I."/>
            <person name="Graves J.A."/>
            <person name="Ponting C.P."/>
            <person name="Breen M."/>
            <person name="Samollow P.B."/>
            <person name="Lander E.S."/>
            <person name="Lindblad-Toh K."/>
        </authorList>
    </citation>
    <scope>NUCLEOTIDE SEQUENCE [LARGE SCALE GENOMIC DNA]</scope>
</reference>
<name>A0A5F8GHR6_MONDO</name>
<dbReference type="FunCoup" id="A0A5F8GHR6">
    <property type="interactions" value="453"/>
</dbReference>
<feature type="compositionally biased region" description="Basic and acidic residues" evidence="1">
    <location>
        <begin position="195"/>
        <end position="219"/>
    </location>
</feature>
<dbReference type="GO" id="GO:0051649">
    <property type="term" value="P:establishment of localization in cell"/>
    <property type="evidence" value="ECO:0000318"/>
    <property type="project" value="GO_Central"/>
</dbReference>
<dbReference type="STRING" id="13616.ENSMODP00000046701"/>
<keyword evidence="3" id="KW-1185">Reference proteome</keyword>
<dbReference type="Ensembl" id="ENSMODT00000056259.1">
    <property type="protein sequence ID" value="ENSMODP00000046701.1"/>
    <property type="gene ID" value="ENSMODG00000043220.1"/>
</dbReference>
<dbReference type="OMA" id="TEAKEQW"/>
<evidence type="ECO:0000313" key="3">
    <source>
        <dbReference type="Proteomes" id="UP000002280"/>
    </source>
</evidence>
<dbReference type="GO" id="GO:0030425">
    <property type="term" value="C:dendrite"/>
    <property type="evidence" value="ECO:0000318"/>
    <property type="project" value="GO_Central"/>
</dbReference>
<sequence length="261" mass="29366">MLWGRRLRLFANPFPQSASPSWRESGAGSLRGWRCSRGPKRLGRGSWHEGPPTLVPLSSSWALASAAATLEAPSVQEDVSSALLAEFLKDSRKKEKLLWGQLQVVDALQSFLEHMDEAVNPEEEIRAEVSAAHRLWKDLKAEYLKQTEAVEAALLQALVQLEAGQRKQLLLRSTLQQIQTKGRALEEWRSRAQTWRRQEQEKRRQELTARAQAQRERLENGGQQQEQVLMLQGQETQSAQRLGAFLGLMEMLHGAGGGAEN</sequence>
<accession>A0A5F8GHR6</accession>
<dbReference type="GO" id="GO:0005829">
    <property type="term" value="C:cytosol"/>
    <property type="evidence" value="ECO:0000318"/>
    <property type="project" value="GO_Central"/>
</dbReference>
<proteinExistence type="predicted"/>
<evidence type="ECO:0000313" key="2">
    <source>
        <dbReference type="Ensembl" id="ENSMODP00000046701.1"/>
    </source>
</evidence>
<evidence type="ECO:0000256" key="1">
    <source>
        <dbReference type="SAM" id="MobiDB-lite"/>
    </source>
</evidence>
<dbReference type="GO" id="GO:0016604">
    <property type="term" value="C:nuclear body"/>
    <property type="evidence" value="ECO:0000318"/>
    <property type="project" value="GO_Central"/>
</dbReference>
<gene>
    <name evidence="2" type="primary">ZWINT</name>
</gene>
<dbReference type="Pfam" id="PF15556">
    <property type="entry name" value="Zwint"/>
    <property type="match status" value="1"/>
</dbReference>
<dbReference type="InParanoid" id="A0A5F8GHR6"/>
<dbReference type="GO" id="GO:0000776">
    <property type="term" value="C:kinetochore"/>
    <property type="evidence" value="ECO:0000318"/>
    <property type="project" value="GO_Central"/>
</dbReference>
<reference evidence="2" key="2">
    <citation type="submission" date="2025-08" db="UniProtKB">
        <authorList>
            <consortium name="Ensembl"/>
        </authorList>
    </citation>
    <scope>IDENTIFICATION</scope>
</reference>
<dbReference type="PANTHER" id="PTHR31504:SF1">
    <property type="entry name" value="ZW10 INTERACTOR"/>
    <property type="match status" value="1"/>
</dbReference>
<dbReference type="AlphaFoldDB" id="A0A5F8GHR6"/>
<organism evidence="2 3">
    <name type="scientific">Monodelphis domestica</name>
    <name type="common">Gray short-tailed opossum</name>
    <dbReference type="NCBI Taxonomy" id="13616"/>
    <lineage>
        <taxon>Eukaryota</taxon>
        <taxon>Metazoa</taxon>
        <taxon>Chordata</taxon>
        <taxon>Craniata</taxon>
        <taxon>Vertebrata</taxon>
        <taxon>Euteleostomi</taxon>
        <taxon>Mammalia</taxon>
        <taxon>Metatheria</taxon>
        <taxon>Didelphimorphia</taxon>
        <taxon>Didelphidae</taxon>
        <taxon>Monodelphis</taxon>
    </lineage>
</organism>
<protein>
    <submittedName>
        <fullName evidence="2">ZW10 interacting kinetochore protein</fullName>
    </submittedName>
</protein>
<dbReference type="PANTHER" id="PTHR31504">
    <property type="entry name" value="ZW10 INTERACTOR ZWINT"/>
    <property type="match status" value="1"/>
</dbReference>
<reference evidence="2" key="3">
    <citation type="submission" date="2025-09" db="UniProtKB">
        <authorList>
            <consortium name="Ensembl"/>
        </authorList>
    </citation>
    <scope>IDENTIFICATION</scope>
</reference>
<dbReference type="Proteomes" id="UP000002280">
    <property type="component" value="Chromosome X"/>
</dbReference>
<dbReference type="InterPro" id="IPR029092">
    <property type="entry name" value="Zwint-1"/>
</dbReference>
<dbReference type="Bgee" id="ENSMODG00000043220">
    <property type="expression patterns" value="Expressed in extraembryonic membrane and 21 other cell types or tissues"/>
</dbReference>
<feature type="region of interest" description="Disordered" evidence="1">
    <location>
        <begin position="195"/>
        <end position="223"/>
    </location>
</feature>
<dbReference type="GO" id="GO:0000070">
    <property type="term" value="P:mitotic sister chromatid segregation"/>
    <property type="evidence" value="ECO:0000318"/>
    <property type="project" value="GO_Central"/>
</dbReference>